<accession>A0A4P2VCF3</accession>
<dbReference type="EMBL" id="AP018732">
    <property type="protein sequence ID" value="BBE42266.1"/>
    <property type="molecule type" value="Genomic_DNA"/>
</dbReference>
<organism evidence="1 2">
    <name type="scientific">Conexivisphaera calida</name>
    <dbReference type="NCBI Taxonomy" id="1874277"/>
    <lineage>
        <taxon>Archaea</taxon>
        <taxon>Nitrososphaerota</taxon>
        <taxon>Conexivisphaeria</taxon>
        <taxon>Conexivisphaerales</taxon>
        <taxon>Conexivisphaeraceae</taxon>
        <taxon>Conexivisphaera</taxon>
    </lineage>
</organism>
<evidence type="ECO:0000313" key="1">
    <source>
        <dbReference type="EMBL" id="BBE42266.1"/>
    </source>
</evidence>
<sequence>MVASVVVALVALTAYAALASQPPGTALGILINSSMSGVSAELGSPALGPQVRAGLQESMGYLETAWTLYSEGNYTGAQAYLEMAMAVNGKALLRAGGPSGVQPGLNDSREVALAYAQKLYVAASSISNATLRQEVLSQISSATSLLQSTGNASQEALDLAAARQLLGEVNSEMNSYARGELASGLRAEVAAMRASSGLTGQAATAYEYSLNSMSMQARDENFTQIYNELRDAWSGEIPDGTIGVYGDAVIVVTRWPLPALQIGGYTFAAAGIVEPEGTGPEPQLVQLPRIVAAWDNASGTATVIGIVNGTGLYSYVESSAGGDLVVFTPSIQGGGRLPAVVLYDVGNYSSEPAGNLTVYYEPTPAGEVEAIGAGEFNDTLFLGSLRHVFTAEVHDHHVEVRMGNGTLEVGRENGGRGLYAGIFGGGTDELITWNGGTQPPALAGNWTGPSGEVLEFGAYVHGDNVYIVLPFRCSDLGGISILGENFSTGGPLMHRSLPVVVAVLGSANLAEELRGYGHVQVTLHCGTQEETVTLNVENSSVALPYNLVLYEQGSIMPY</sequence>
<protein>
    <submittedName>
        <fullName evidence="1">Uncharacterized protein</fullName>
    </submittedName>
</protein>
<name>A0A4P2VCF3_9ARCH</name>
<dbReference type="AlphaFoldDB" id="A0A4P2VCF3"/>
<keyword evidence="2" id="KW-1185">Reference proteome</keyword>
<gene>
    <name evidence="1" type="ORF">NAS2_0877</name>
</gene>
<proteinExistence type="predicted"/>
<dbReference type="Proteomes" id="UP000509448">
    <property type="component" value="Chromosome"/>
</dbReference>
<evidence type="ECO:0000313" key="2">
    <source>
        <dbReference type="Proteomes" id="UP000509448"/>
    </source>
</evidence>
<dbReference type="KEGG" id="ccai:NAS2_0877"/>
<reference evidence="1 2" key="1">
    <citation type="journal article" date="2019" name="ISME J.">
        <title>Isolation and characterization of a thermophilic sulfur- and iron-reducing thaumarchaeote from a terrestrial acidic hot spring.</title>
        <authorList>
            <person name="Kato S."/>
            <person name="Itoh T."/>
            <person name="Yuki M."/>
            <person name="Nagamori M."/>
            <person name="Ohnishi M."/>
            <person name="Uematsu K."/>
            <person name="Suzuki K."/>
            <person name="Takashina T."/>
            <person name="Ohkuma M."/>
        </authorList>
    </citation>
    <scope>NUCLEOTIDE SEQUENCE [LARGE SCALE GENOMIC DNA]</scope>
    <source>
        <strain evidence="1 2">NAS-02</strain>
    </source>
</reference>